<reference evidence="5 6" key="1">
    <citation type="submission" date="2013-11" db="EMBL/GenBank/DDBJ databases">
        <title>Single cell genomics of uncultured Tannerella BU063 (oral taxon 286).</title>
        <authorList>
            <person name="Beall C.J."/>
            <person name="Campbell A.G."/>
            <person name="Griffen A.L."/>
            <person name="Podar M."/>
            <person name="Leys E.J."/>
        </authorList>
    </citation>
    <scope>NUCLEOTIDE SEQUENCE [LARGE SCALE GENOMIC DNA]</scope>
    <source>
        <strain evidence="5">Cell 2</strain>
    </source>
</reference>
<feature type="domain" description="Gliding motility-associated protein GldM N-terminal" evidence="2">
    <location>
        <begin position="35"/>
        <end position="221"/>
    </location>
</feature>
<organism evidence="5 6">
    <name type="scientific">Tannerella sp. oral taxon BU063 isolate Cell 2</name>
    <dbReference type="NCBI Taxonomy" id="1411148"/>
    <lineage>
        <taxon>Bacteria</taxon>
        <taxon>Pseudomonadati</taxon>
        <taxon>Bacteroidota</taxon>
        <taxon>Bacteroidia</taxon>
        <taxon>Bacteroidales</taxon>
        <taxon>Tannerellaceae</taxon>
        <taxon>Tannerella</taxon>
    </lineage>
</organism>
<name>W2C1M7_9BACT</name>
<evidence type="ECO:0000259" key="1">
    <source>
        <dbReference type="Pfam" id="PF12080"/>
    </source>
</evidence>
<dbReference type="Pfam" id="PF12080">
    <property type="entry name" value="GldM_4th"/>
    <property type="match status" value="1"/>
</dbReference>
<feature type="domain" description="Gliding motility-associated protein GldM second immunoglobulin-like" evidence="4">
    <location>
        <begin position="322"/>
        <end position="405"/>
    </location>
</feature>
<accession>W2C1M7</accession>
<dbReference type="InterPro" id="IPR048405">
    <property type="entry name" value="GldM_Ig-like-1"/>
</dbReference>
<evidence type="ECO:0000313" key="6">
    <source>
        <dbReference type="Proteomes" id="UP000018837"/>
    </source>
</evidence>
<gene>
    <name evidence="5" type="ORF">N425_11460</name>
</gene>
<feature type="domain" description="Gliding motility-associated protein GldM first immunoglobulin-like" evidence="3">
    <location>
        <begin position="226"/>
        <end position="319"/>
    </location>
</feature>
<proteinExistence type="predicted"/>
<dbReference type="Pfam" id="PF21601">
    <property type="entry name" value="GldM_2nd"/>
    <property type="match status" value="1"/>
</dbReference>
<comment type="caution">
    <text evidence="5">The sequence shown here is derived from an EMBL/GenBank/DDBJ whole genome shotgun (WGS) entry which is preliminary data.</text>
</comment>
<evidence type="ECO:0000313" key="5">
    <source>
        <dbReference type="EMBL" id="ETK01089.1"/>
    </source>
</evidence>
<feature type="domain" description="Gliding motility-associated protein GldM C-terminal" evidence="1">
    <location>
        <begin position="408"/>
        <end position="521"/>
    </location>
</feature>
<dbReference type="InterPro" id="IPR019859">
    <property type="entry name" value="Motility-assoc_prot_GldM"/>
</dbReference>
<dbReference type="Proteomes" id="UP000018837">
    <property type="component" value="Unassembled WGS sequence"/>
</dbReference>
<evidence type="ECO:0000259" key="2">
    <source>
        <dbReference type="Pfam" id="PF12081"/>
    </source>
</evidence>
<sequence>MSGISNNPNSPRQKMINLMYLVFIAMMAMNDTSSEVLSGFELVEKSLRESAATAADRNRKTLEELEAANRVNPTKVGEWYKKGVEVKKQSDELFEYIQQLKLRIIRQADGKDANVDQLQHKEDLDAASEIMLSPMGSEAAKLKKRLEAYRAAMSRMVDDPEKRAMLERAIDTKVPGKSGLNLRSWETALFENMPMASAVTILTKYQNDIRYVEGEALASIARSVDVGDYRVNKIVAQVVPKSQIVMSGTPYEAAIVLSAIDSTQRPQLFIGPRGSEREVVGYDGTYTVGTGATGTFPVQGYLKVPGKDPYYFSSEYSVSAKTATVASALMRVLYAGRVRENEIEIAVPGVASGDVTATMTNGQIRTENGKRYAVPNMGAREAVISVSAKIGGVSAKIGDFTFKVRQLPKAQPYILYKDANGTTRKFTGGRISKRALLDAVGLQSAIDDGILDIECRVKQFTLTYSDSMGNSLMEVSQGGSFTERQKNYIRNLQRGKQFYIKSVSVTPEGVEQEPIVFDVIVQ</sequence>
<evidence type="ECO:0000259" key="4">
    <source>
        <dbReference type="Pfam" id="PF21602"/>
    </source>
</evidence>
<dbReference type="EMBL" id="AYUF01000491">
    <property type="protein sequence ID" value="ETK01089.1"/>
    <property type="molecule type" value="Genomic_DNA"/>
</dbReference>
<evidence type="ECO:0000259" key="3">
    <source>
        <dbReference type="Pfam" id="PF21601"/>
    </source>
</evidence>
<dbReference type="Pfam" id="PF21602">
    <property type="entry name" value="GldM_3rd"/>
    <property type="match status" value="1"/>
</dbReference>
<dbReference type="InterPro" id="IPR048406">
    <property type="entry name" value="GldM_Ig-like-2"/>
</dbReference>
<dbReference type="AlphaFoldDB" id="W2C1M7"/>
<dbReference type="NCBIfam" id="TIGR03517">
    <property type="entry name" value="GldM_gliding"/>
    <property type="match status" value="1"/>
</dbReference>
<dbReference type="InterPro" id="IPR022719">
    <property type="entry name" value="Motility-assoc_prot_GldM_C"/>
</dbReference>
<dbReference type="PATRIC" id="fig|1411148.3.peg.1874"/>
<dbReference type="Pfam" id="PF12081">
    <property type="entry name" value="GldM_1st"/>
    <property type="match status" value="1"/>
</dbReference>
<protein>
    <submittedName>
        <fullName evidence="5">Gliding motility-associated protein GldM</fullName>
    </submittedName>
</protein>
<dbReference type="InterPro" id="IPR022720">
    <property type="entry name" value="Motility-assoc_prot_GldM_N"/>
</dbReference>